<proteinExistence type="predicted"/>
<dbReference type="Gene3D" id="1.10.10.60">
    <property type="entry name" value="Homeodomain-like"/>
    <property type="match status" value="2"/>
</dbReference>
<evidence type="ECO:0000256" key="1">
    <source>
        <dbReference type="ARBA" id="ARBA00023015"/>
    </source>
</evidence>
<evidence type="ECO:0000256" key="2">
    <source>
        <dbReference type="ARBA" id="ARBA00023125"/>
    </source>
</evidence>
<dbReference type="SUPFAM" id="SSF51215">
    <property type="entry name" value="Regulatory protein AraC"/>
    <property type="match status" value="1"/>
</dbReference>
<sequence length="286" mass="29713">MRAGTSAGERATFTRSPDLPEVETLTARYVTHRFLPHTHEALVLGVIEGGAEGFRFRGGQVVAPAGSVVVVPPGEVHTGEAAAPQGWAYRVLYLGPDWLAGAGVAPGVGFREASVEDPDLAAHVRLAHAALTRPGASPLARETLLRAALARLVARYADARPRQDIIPVPRAVGEARAFLDAHPEAGVTLTGLAARVGLSPAHLARSFSAVLGVPPHTYQMTARVRLARCLLDGGASPAEAALTAGFADQAHLTRVFKRVVGVPPGAYLRPAPGAAGSFKTGALPAR</sequence>
<dbReference type="InterPro" id="IPR037923">
    <property type="entry name" value="HTH-like"/>
</dbReference>
<keyword evidence="6" id="KW-1185">Reference proteome</keyword>
<dbReference type="SUPFAM" id="SSF46689">
    <property type="entry name" value="Homeodomain-like"/>
    <property type="match status" value="2"/>
</dbReference>
<dbReference type="InterPro" id="IPR018060">
    <property type="entry name" value="HTH_AraC"/>
</dbReference>
<dbReference type="PANTHER" id="PTHR46796">
    <property type="entry name" value="HTH-TYPE TRANSCRIPTIONAL ACTIVATOR RHAS-RELATED"/>
    <property type="match status" value="1"/>
</dbReference>
<name>A0A2I9CTT5_9DEIO</name>
<dbReference type="AlphaFoldDB" id="A0A2I9CTT5"/>
<keyword evidence="3" id="KW-0804">Transcription</keyword>
<feature type="domain" description="HTH araC/xylS-type" evidence="4">
    <location>
        <begin position="173"/>
        <end position="270"/>
    </location>
</feature>
<reference evidence="6" key="1">
    <citation type="submission" date="2018-01" db="EMBL/GenBank/DDBJ databases">
        <title>Draft Genome Sequence of the Radioresistant Bacterium Deinococcus aerius TR0125, Isolated from the Higher Atmosphere above Japan.</title>
        <authorList>
            <person name="Satoh K."/>
            <person name="Arai H."/>
            <person name="Sanzen T."/>
            <person name="Kawaguchi Y."/>
            <person name="Hayashi H."/>
            <person name="Yokobori S."/>
            <person name="Yamagishi A."/>
            <person name="Oono Y."/>
            <person name="Narumi I."/>
        </authorList>
    </citation>
    <scope>NUCLEOTIDE SEQUENCE [LARGE SCALE GENOMIC DNA]</scope>
    <source>
        <strain evidence="6">TR0125</strain>
    </source>
</reference>
<dbReference type="Pfam" id="PF02311">
    <property type="entry name" value="AraC_binding"/>
    <property type="match status" value="1"/>
</dbReference>
<evidence type="ECO:0000313" key="5">
    <source>
        <dbReference type="EMBL" id="GBF05213.1"/>
    </source>
</evidence>
<evidence type="ECO:0000313" key="6">
    <source>
        <dbReference type="Proteomes" id="UP000236569"/>
    </source>
</evidence>
<keyword evidence="2" id="KW-0238">DNA-binding</keyword>
<dbReference type="InterPro" id="IPR014710">
    <property type="entry name" value="RmlC-like_jellyroll"/>
</dbReference>
<dbReference type="SMART" id="SM00342">
    <property type="entry name" value="HTH_ARAC"/>
    <property type="match status" value="1"/>
</dbReference>
<dbReference type="InterPro" id="IPR050204">
    <property type="entry name" value="AraC_XylS_family_regulators"/>
</dbReference>
<dbReference type="InterPro" id="IPR009057">
    <property type="entry name" value="Homeodomain-like_sf"/>
</dbReference>
<dbReference type="EMBL" id="BFAG01000003">
    <property type="protein sequence ID" value="GBF05213.1"/>
    <property type="molecule type" value="Genomic_DNA"/>
</dbReference>
<keyword evidence="1" id="KW-0805">Transcription regulation</keyword>
<evidence type="ECO:0000256" key="3">
    <source>
        <dbReference type="ARBA" id="ARBA00023163"/>
    </source>
</evidence>
<dbReference type="GO" id="GO:0043565">
    <property type="term" value="F:sequence-specific DNA binding"/>
    <property type="evidence" value="ECO:0007669"/>
    <property type="project" value="InterPro"/>
</dbReference>
<dbReference type="PANTHER" id="PTHR46796:SF2">
    <property type="entry name" value="TRANSCRIPTIONAL REGULATORY PROTEIN"/>
    <property type="match status" value="1"/>
</dbReference>
<dbReference type="GO" id="GO:0003700">
    <property type="term" value="F:DNA-binding transcription factor activity"/>
    <property type="evidence" value="ECO:0007669"/>
    <property type="project" value="InterPro"/>
</dbReference>
<accession>A0A2I9CTT5</accession>
<gene>
    <name evidence="5" type="ORF">DAERI_030379</name>
</gene>
<dbReference type="PROSITE" id="PS01124">
    <property type="entry name" value="HTH_ARAC_FAMILY_2"/>
    <property type="match status" value="1"/>
</dbReference>
<organism evidence="5 6">
    <name type="scientific">Deinococcus aerius</name>
    <dbReference type="NCBI Taxonomy" id="200253"/>
    <lineage>
        <taxon>Bacteria</taxon>
        <taxon>Thermotogati</taxon>
        <taxon>Deinococcota</taxon>
        <taxon>Deinococci</taxon>
        <taxon>Deinococcales</taxon>
        <taxon>Deinococcaceae</taxon>
        <taxon>Deinococcus</taxon>
    </lineage>
</organism>
<dbReference type="InterPro" id="IPR003313">
    <property type="entry name" value="AraC-bd"/>
</dbReference>
<comment type="caution">
    <text evidence="5">The sequence shown here is derived from an EMBL/GenBank/DDBJ whole genome shotgun (WGS) entry which is preliminary data.</text>
</comment>
<evidence type="ECO:0000259" key="4">
    <source>
        <dbReference type="PROSITE" id="PS01124"/>
    </source>
</evidence>
<dbReference type="Pfam" id="PF12833">
    <property type="entry name" value="HTH_18"/>
    <property type="match status" value="1"/>
</dbReference>
<dbReference type="Proteomes" id="UP000236569">
    <property type="component" value="Unassembled WGS sequence"/>
</dbReference>
<protein>
    <submittedName>
        <fullName evidence="5">L-rhamnose operon transcriptional activator RhaR</fullName>
    </submittedName>
</protein>
<dbReference type="Gene3D" id="2.60.120.10">
    <property type="entry name" value="Jelly Rolls"/>
    <property type="match status" value="1"/>
</dbReference>
<dbReference type="RefSeq" id="WP_165794100.1">
    <property type="nucleotide sequence ID" value="NZ_BFAG01000003.1"/>
</dbReference>